<dbReference type="Proteomes" id="UP001412067">
    <property type="component" value="Unassembled WGS sequence"/>
</dbReference>
<dbReference type="EMBL" id="JBBWWR010000006">
    <property type="protein sequence ID" value="KAK8965202.1"/>
    <property type="molecule type" value="Genomic_DNA"/>
</dbReference>
<dbReference type="InterPro" id="IPR050942">
    <property type="entry name" value="F-box_BR-signaling"/>
</dbReference>
<dbReference type="Gene3D" id="1.20.1280.50">
    <property type="match status" value="1"/>
</dbReference>
<evidence type="ECO:0000259" key="1">
    <source>
        <dbReference type="Pfam" id="PF03478"/>
    </source>
</evidence>
<name>A0ABR2MM46_9ASPA</name>
<evidence type="ECO:0000313" key="3">
    <source>
        <dbReference type="Proteomes" id="UP001412067"/>
    </source>
</evidence>
<organism evidence="2 3">
    <name type="scientific">Platanthera guangdongensis</name>
    <dbReference type="NCBI Taxonomy" id="2320717"/>
    <lineage>
        <taxon>Eukaryota</taxon>
        <taxon>Viridiplantae</taxon>
        <taxon>Streptophyta</taxon>
        <taxon>Embryophyta</taxon>
        <taxon>Tracheophyta</taxon>
        <taxon>Spermatophyta</taxon>
        <taxon>Magnoliopsida</taxon>
        <taxon>Liliopsida</taxon>
        <taxon>Asparagales</taxon>
        <taxon>Orchidaceae</taxon>
        <taxon>Orchidoideae</taxon>
        <taxon>Orchideae</taxon>
        <taxon>Orchidinae</taxon>
        <taxon>Platanthera</taxon>
    </lineage>
</organism>
<reference evidence="2 3" key="1">
    <citation type="journal article" date="2022" name="Nat. Plants">
        <title>Genomes of leafy and leafless Platanthera orchids illuminate the evolution of mycoheterotrophy.</title>
        <authorList>
            <person name="Li M.H."/>
            <person name="Liu K.W."/>
            <person name="Li Z."/>
            <person name="Lu H.C."/>
            <person name="Ye Q.L."/>
            <person name="Zhang D."/>
            <person name="Wang J.Y."/>
            <person name="Li Y.F."/>
            <person name="Zhong Z.M."/>
            <person name="Liu X."/>
            <person name="Yu X."/>
            <person name="Liu D.K."/>
            <person name="Tu X.D."/>
            <person name="Liu B."/>
            <person name="Hao Y."/>
            <person name="Liao X.Y."/>
            <person name="Jiang Y.T."/>
            <person name="Sun W.H."/>
            <person name="Chen J."/>
            <person name="Chen Y.Q."/>
            <person name="Ai Y."/>
            <person name="Zhai J.W."/>
            <person name="Wu S.S."/>
            <person name="Zhou Z."/>
            <person name="Hsiao Y.Y."/>
            <person name="Wu W.L."/>
            <person name="Chen Y.Y."/>
            <person name="Lin Y.F."/>
            <person name="Hsu J.L."/>
            <person name="Li C.Y."/>
            <person name="Wang Z.W."/>
            <person name="Zhao X."/>
            <person name="Zhong W.Y."/>
            <person name="Ma X.K."/>
            <person name="Ma L."/>
            <person name="Huang J."/>
            <person name="Chen G.Z."/>
            <person name="Huang M.Z."/>
            <person name="Huang L."/>
            <person name="Peng D.H."/>
            <person name="Luo Y.B."/>
            <person name="Zou S.Q."/>
            <person name="Chen S.P."/>
            <person name="Lan S."/>
            <person name="Tsai W.C."/>
            <person name="Van de Peer Y."/>
            <person name="Liu Z.J."/>
        </authorList>
    </citation>
    <scope>NUCLEOTIDE SEQUENCE [LARGE SCALE GENOMIC DNA]</scope>
    <source>
        <strain evidence="2">Lor288</strain>
    </source>
</reference>
<dbReference type="PANTHER" id="PTHR44259">
    <property type="entry name" value="OS07G0183000 PROTEIN-RELATED"/>
    <property type="match status" value="1"/>
</dbReference>
<evidence type="ECO:0000313" key="2">
    <source>
        <dbReference type="EMBL" id="KAK8965202.1"/>
    </source>
</evidence>
<gene>
    <name evidence="2" type="ORF">KSP40_PGU012088</name>
</gene>
<dbReference type="InterPro" id="IPR005174">
    <property type="entry name" value="KIB1-4_b-propeller"/>
</dbReference>
<dbReference type="PANTHER" id="PTHR44259:SF113">
    <property type="entry name" value="OS06G0659700 PROTEIN"/>
    <property type="match status" value="1"/>
</dbReference>
<protein>
    <recommendedName>
        <fullName evidence="1">KIB1-4 beta-propeller domain-containing protein</fullName>
    </recommendedName>
</protein>
<feature type="domain" description="KIB1-4 beta-propeller" evidence="1">
    <location>
        <begin position="87"/>
        <end position="418"/>
    </location>
</feature>
<proteinExistence type="predicted"/>
<keyword evidence="3" id="KW-1185">Reference proteome</keyword>
<dbReference type="Pfam" id="PF03478">
    <property type="entry name" value="Beta-prop_KIB1-4"/>
    <property type="match status" value="1"/>
</dbReference>
<accession>A0ABR2MM46</accession>
<sequence>MPPRSSRSAACWGTLQSEILLSVAERLVISDIIRLQSVCTSWAWALGRSSLKHPIPSPLFVDGAISFFQPTPWLILPNSVAVDDCAFYSVIEDRLYSIPSVPQINNIGRRSLLGTSKNGWLVTIDHLLTPRFLNPLTKQELSHPSLITIPTLFEPVHSPEDNNNGSSLQGLWYNQGNKRSYYSRERFTSFVELHLKKIIILPSAARGVLAAVVLLKGGVFHSLLSFARTGDEAWSSYLNTCPKDFDFFEDITFNEQNKMLYALSNRGAVYILKCSANSIEIVSTVSRQIREYQDVLLKSYVFFSHGDLMQVTWNLRKMGGNFSAVVSADDPAIFSIFKFNRQDPQISADLLTADVEACCCWVRVSDLGGGCLFVDNTNCCFIMDCGEEEEKQRRNRVCFIYNVLSWQTRLHCDYGVFDLKSGRIVEDLESVYDIVALEPLPIWFMPALSIV</sequence>
<comment type="caution">
    <text evidence="2">The sequence shown here is derived from an EMBL/GenBank/DDBJ whole genome shotgun (WGS) entry which is preliminary data.</text>
</comment>